<organism evidence="4 6">
    <name type="scientific">Methanoculleus marisnigri</name>
    <dbReference type="NCBI Taxonomy" id="2198"/>
    <lineage>
        <taxon>Archaea</taxon>
        <taxon>Methanobacteriati</taxon>
        <taxon>Methanobacteriota</taxon>
        <taxon>Stenosarchaea group</taxon>
        <taxon>Methanomicrobia</taxon>
        <taxon>Methanomicrobiales</taxon>
        <taxon>Methanomicrobiaceae</taxon>
        <taxon>Methanoculleus</taxon>
    </lineage>
</organism>
<evidence type="ECO:0000256" key="3">
    <source>
        <dbReference type="ARBA" id="ARBA00023002"/>
    </source>
</evidence>
<evidence type="ECO:0000313" key="7">
    <source>
        <dbReference type="Proteomes" id="UP000054598"/>
    </source>
</evidence>
<evidence type="ECO:0000313" key="6">
    <source>
        <dbReference type="Proteomes" id="UP000054323"/>
    </source>
</evidence>
<keyword evidence="1" id="KW-0408">Iron</keyword>
<dbReference type="PATRIC" id="fig|2198.3.peg.216"/>
<reference evidence="4" key="1">
    <citation type="journal article" date="2015" name="MBio">
        <title>Genome-resolved metagenomic analysis reveals roles for candidate phyla and other microbial community members in biogeochemical transformations in oil reservoirs.</title>
        <authorList>
            <person name="Hu P."/>
            <person name="Tom L."/>
            <person name="Singh A."/>
            <person name="Thomas B.C."/>
            <person name="Baker B.J."/>
            <person name="Piceno Y.M."/>
            <person name="Andersen G.L."/>
            <person name="Banfield J.F."/>
        </authorList>
    </citation>
    <scope>NUCLEOTIDE SEQUENCE [LARGE SCALE GENOMIC DNA]</scope>
    <source>
        <strain evidence="4">62_101</strain>
        <strain evidence="5">63_41</strain>
    </source>
</reference>
<keyword evidence="1" id="KW-0004">4Fe-4S</keyword>
<protein>
    <submittedName>
        <fullName evidence="4">Uncharacterized protein</fullName>
    </submittedName>
</protein>
<gene>
    <name evidence="4" type="ORF">XD82_1199</name>
    <name evidence="5" type="ORF">XE10_0429</name>
</gene>
<keyword evidence="3" id="KW-0560">Oxidoreductase</keyword>
<dbReference type="GO" id="GO:0016151">
    <property type="term" value="F:nickel cation binding"/>
    <property type="evidence" value="ECO:0007669"/>
    <property type="project" value="InterPro"/>
</dbReference>
<reference evidence="6 7" key="2">
    <citation type="journal article" date="2015" name="MBio">
        <title>Genome-Resolved Metagenomic Analysis Reveals Roles for Candidate Phyla and Other Microbial Community Members in Biogeochemical Transformations in Oil Reservoirs.</title>
        <authorList>
            <person name="Hu P."/>
            <person name="Tom L."/>
            <person name="Singh A."/>
            <person name="Thomas B.C."/>
            <person name="Baker B.J."/>
            <person name="Piceno Y.M."/>
            <person name="Andersen G.L."/>
            <person name="Banfield J.F."/>
        </authorList>
    </citation>
    <scope>NUCLEOTIDE SEQUENCE [LARGE SCALE GENOMIC DNA]</scope>
</reference>
<dbReference type="AlphaFoldDB" id="A0A101GMP9"/>
<evidence type="ECO:0000313" key="4">
    <source>
        <dbReference type="EMBL" id="KUK61278.1"/>
    </source>
</evidence>
<dbReference type="GO" id="GO:0006091">
    <property type="term" value="P:generation of precursor metabolites and energy"/>
    <property type="evidence" value="ECO:0007669"/>
    <property type="project" value="InterPro"/>
</dbReference>
<name>A0A101GMP9_9EURY</name>
<dbReference type="Proteomes" id="UP000054323">
    <property type="component" value="Unassembled WGS sequence"/>
</dbReference>
<dbReference type="InterPro" id="IPR016101">
    <property type="entry name" value="CO_DH_a-bundle"/>
</dbReference>
<sequence length="112" mass="12370">MSYKEPFHEETDPVWTEAGFLPPADCQRAVALLHRLAMDDEPVASLLSCVLAAAAKAGETGRSYRILDPTRLRRIAEEYGIEPTGRSDDEVARAVTLAIIGEYEVNMPEEHA</sequence>
<evidence type="ECO:0000313" key="5">
    <source>
        <dbReference type="EMBL" id="KUL03721.1"/>
    </source>
</evidence>
<dbReference type="EMBL" id="LGHE01000030">
    <property type="protein sequence ID" value="KUL03721.1"/>
    <property type="molecule type" value="Genomic_DNA"/>
</dbReference>
<dbReference type="GO" id="GO:0043885">
    <property type="term" value="F:anaerobic carbon-monoxide dehydrogenase activity"/>
    <property type="evidence" value="ECO:0007669"/>
    <property type="project" value="InterPro"/>
</dbReference>
<evidence type="ECO:0000256" key="2">
    <source>
        <dbReference type="ARBA" id="ARBA00022596"/>
    </source>
</evidence>
<dbReference type="Proteomes" id="UP000054598">
    <property type="component" value="Unassembled WGS sequence"/>
</dbReference>
<dbReference type="GO" id="GO:0051539">
    <property type="term" value="F:4 iron, 4 sulfur cluster binding"/>
    <property type="evidence" value="ECO:0007669"/>
    <property type="project" value="UniProtKB-KW"/>
</dbReference>
<keyword evidence="1" id="KW-0479">Metal-binding</keyword>
<keyword evidence="1" id="KW-0411">Iron-sulfur</keyword>
<keyword evidence="2" id="KW-0533">Nickel</keyword>
<accession>A0A101GMP9</accession>
<dbReference type="EMBL" id="LGGD01000147">
    <property type="protein sequence ID" value="KUK61278.1"/>
    <property type="molecule type" value="Genomic_DNA"/>
</dbReference>
<proteinExistence type="predicted"/>
<comment type="caution">
    <text evidence="4">The sequence shown here is derived from an EMBL/GenBank/DDBJ whole genome shotgun (WGS) entry which is preliminary data.</text>
</comment>
<evidence type="ECO:0000256" key="1">
    <source>
        <dbReference type="ARBA" id="ARBA00022485"/>
    </source>
</evidence>
<dbReference type="Gene3D" id="1.20.1270.30">
    <property type="match status" value="1"/>
</dbReference>